<proteinExistence type="predicted"/>
<dbReference type="EMBL" id="CP019343">
    <property type="protein sequence ID" value="ARN74250.1"/>
    <property type="molecule type" value="Genomic_DNA"/>
</dbReference>
<evidence type="ECO:0000313" key="2">
    <source>
        <dbReference type="EMBL" id="ARN74250.1"/>
    </source>
</evidence>
<evidence type="ECO:0000313" key="3">
    <source>
        <dbReference type="Proteomes" id="UP000193450"/>
    </source>
</evidence>
<dbReference type="InterPro" id="IPR036291">
    <property type="entry name" value="NAD(P)-bd_dom_sf"/>
</dbReference>
<dbReference type="Pfam" id="PF13460">
    <property type="entry name" value="NAD_binding_10"/>
    <property type="match status" value="1"/>
</dbReference>
<evidence type="ECO:0000259" key="1">
    <source>
        <dbReference type="Pfam" id="PF13460"/>
    </source>
</evidence>
<reference evidence="2 3" key="1">
    <citation type="submission" date="2016-11" db="EMBL/GenBank/DDBJ databases">
        <title>Trade-off between light-utilization and light-protection in marine flavobacteria.</title>
        <authorList>
            <person name="Kumagai Y."/>
        </authorList>
    </citation>
    <scope>NUCLEOTIDE SEQUENCE [LARGE SCALE GENOMIC DNA]</scope>
    <source>
        <strain evidence="2 3">NBRC 107125</strain>
    </source>
</reference>
<dbReference type="AlphaFoldDB" id="A0A1X9N863"/>
<dbReference type="STRING" id="716816.BST96_09035"/>
<dbReference type="SUPFAM" id="SSF51735">
    <property type="entry name" value="NAD(P)-binding Rossmann-fold domains"/>
    <property type="match status" value="1"/>
</dbReference>
<keyword evidence="3" id="KW-1185">Reference proteome</keyword>
<dbReference type="Proteomes" id="UP000193450">
    <property type="component" value="Chromosome"/>
</dbReference>
<dbReference type="KEGG" id="osg:BST96_09035"/>
<dbReference type="RefSeq" id="WP_085758388.1">
    <property type="nucleotide sequence ID" value="NZ_CP019343.1"/>
</dbReference>
<protein>
    <recommendedName>
        <fullName evidence="1">NAD(P)-binding domain-containing protein</fullName>
    </recommendedName>
</protein>
<gene>
    <name evidence="2" type="ORF">BST96_09035</name>
</gene>
<dbReference type="PANTHER" id="PTHR14097:SF7">
    <property type="entry name" value="OXIDOREDUCTASE HTATIP2"/>
    <property type="match status" value="1"/>
</dbReference>
<name>A0A1X9N863_9GAMM</name>
<organism evidence="2 3">
    <name type="scientific">Oceanicoccus sagamiensis</name>
    <dbReference type="NCBI Taxonomy" id="716816"/>
    <lineage>
        <taxon>Bacteria</taxon>
        <taxon>Pseudomonadati</taxon>
        <taxon>Pseudomonadota</taxon>
        <taxon>Gammaproteobacteria</taxon>
        <taxon>Cellvibrionales</taxon>
        <taxon>Spongiibacteraceae</taxon>
        <taxon>Oceanicoccus</taxon>
    </lineage>
</organism>
<dbReference type="InterPro" id="IPR016040">
    <property type="entry name" value="NAD(P)-bd_dom"/>
</dbReference>
<feature type="domain" description="NAD(P)-binding" evidence="1">
    <location>
        <begin position="9"/>
        <end position="140"/>
    </location>
</feature>
<dbReference type="Gene3D" id="3.40.50.720">
    <property type="entry name" value="NAD(P)-binding Rossmann-like Domain"/>
    <property type="match status" value="1"/>
</dbReference>
<sequence>MSKQAIIFGATGAVGRKLLDLCLDDSHYQQVIVIARKPAPFTSNKLQWIEIGFDTLNEFETQAGLQHGDAYCCLGTTLKTAGSKQAFRTVDYDYIVEAAKYAKRCGVRHFSLVSAIGANPSSISFYSQVKGEAEAALMAEQFSSLSIFRPSLLEGQRDEFRLKETLASWLSWLLTPVFFWA</sequence>
<accession>A0A1X9N863</accession>
<dbReference type="PANTHER" id="PTHR14097">
    <property type="entry name" value="OXIDOREDUCTASE HTATIP2"/>
    <property type="match status" value="1"/>
</dbReference>
<dbReference type="OrthoDB" id="9798632at2"/>